<dbReference type="Pfam" id="PF09835">
    <property type="entry name" value="DUF2062"/>
    <property type="match status" value="1"/>
</dbReference>
<evidence type="ECO:0000259" key="2">
    <source>
        <dbReference type="Pfam" id="PF09835"/>
    </source>
</evidence>
<keyword evidence="1" id="KW-0812">Transmembrane</keyword>
<protein>
    <recommendedName>
        <fullName evidence="2">DUF2062 domain-containing protein</fullName>
    </recommendedName>
</protein>
<dbReference type="Proteomes" id="UP001418222">
    <property type="component" value="Unassembled WGS sequence"/>
</dbReference>
<gene>
    <name evidence="3" type="ORF">KSP39_PZI006983</name>
</gene>
<organism evidence="3 4">
    <name type="scientific">Platanthera zijinensis</name>
    <dbReference type="NCBI Taxonomy" id="2320716"/>
    <lineage>
        <taxon>Eukaryota</taxon>
        <taxon>Viridiplantae</taxon>
        <taxon>Streptophyta</taxon>
        <taxon>Embryophyta</taxon>
        <taxon>Tracheophyta</taxon>
        <taxon>Spermatophyta</taxon>
        <taxon>Magnoliopsida</taxon>
        <taxon>Liliopsida</taxon>
        <taxon>Asparagales</taxon>
        <taxon>Orchidaceae</taxon>
        <taxon>Orchidoideae</taxon>
        <taxon>Orchideae</taxon>
        <taxon>Orchidinae</taxon>
        <taxon>Platanthera</taxon>
    </lineage>
</organism>
<feature type="domain" description="DUF2062" evidence="2">
    <location>
        <begin position="20"/>
        <end position="158"/>
    </location>
</feature>
<keyword evidence="1" id="KW-1133">Transmembrane helix</keyword>
<dbReference type="PANTHER" id="PTHR35102:SF1">
    <property type="entry name" value="E3 UBIQUITIN-PROTEIN LIGASE"/>
    <property type="match status" value="1"/>
</dbReference>
<evidence type="ECO:0000313" key="3">
    <source>
        <dbReference type="EMBL" id="KAK8946995.1"/>
    </source>
</evidence>
<sequence length="183" mass="20167">MPSWRFGILPWLNKKIVDPLLQIIRRGVEPKKLAFSTAMGTTMGLFPICGVTVILCGMVIALLRSRCHAPSIMLANFVATPVELSLVIPFLRLGELITGGPHFPLTSNVLKKVVMGQASQEVLVGVLHALLGWLVTAPFILVALYLVLLPCFKYLIRRFSGKPLSPEATLYSHPQIQIKIRDA</sequence>
<feature type="transmembrane region" description="Helical" evidence="1">
    <location>
        <begin position="44"/>
        <end position="63"/>
    </location>
</feature>
<feature type="transmembrane region" description="Helical" evidence="1">
    <location>
        <begin position="72"/>
        <end position="91"/>
    </location>
</feature>
<accession>A0AAP0G9U0</accession>
<comment type="caution">
    <text evidence="3">The sequence shown here is derived from an EMBL/GenBank/DDBJ whole genome shotgun (WGS) entry which is preliminary data.</text>
</comment>
<dbReference type="PANTHER" id="PTHR35102">
    <property type="entry name" value="E3 UBIQUITIN-PROTEIN LIGASE"/>
    <property type="match status" value="1"/>
</dbReference>
<keyword evidence="4" id="KW-1185">Reference proteome</keyword>
<evidence type="ECO:0000256" key="1">
    <source>
        <dbReference type="SAM" id="Phobius"/>
    </source>
</evidence>
<proteinExistence type="predicted"/>
<dbReference type="AlphaFoldDB" id="A0AAP0G9U0"/>
<keyword evidence="1" id="KW-0472">Membrane</keyword>
<evidence type="ECO:0000313" key="4">
    <source>
        <dbReference type="Proteomes" id="UP001418222"/>
    </source>
</evidence>
<reference evidence="3 4" key="1">
    <citation type="journal article" date="2022" name="Nat. Plants">
        <title>Genomes of leafy and leafless Platanthera orchids illuminate the evolution of mycoheterotrophy.</title>
        <authorList>
            <person name="Li M.H."/>
            <person name="Liu K.W."/>
            <person name="Li Z."/>
            <person name="Lu H.C."/>
            <person name="Ye Q.L."/>
            <person name="Zhang D."/>
            <person name="Wang J.Y."/>
            <person name="Li Y.F."/>
            <person name="Zhong Z.M."/>
            <person name="Liu X."/>
            <person name="Yu X."/>
            <person name="Liu D.K."/>
            <person name="Tu X.D."/>
            <person name="Liu B."/>
            <person name="Hao Y."/>
            <person name="Liao X.Y."/>
            <person name="Jiang Y.T."/>
            <person name="Sun W.H."/>
            <person name="Chen J."/>
            <person name="Chen Y.Q."/>
            <person name="Ai Y."/>
            <person name="Zhai J.W."/>
            <person name="Wu S.S."/>
            <person name="Zhou Z."/>
            <person name="Hsiao Y.Y."/>
            <person name="Wu W.L."/>
            <person name="Chen Y.Y."/>
            <person name="Lin Y.F."/>
            <person name="Hsu J.L."/>
            <person name="Li C.Y."/>
            <person name="Wang Z.W."/>
            <person name="Zhao X."/>
            <person name="Zhong W.Y."/>
            <person name="Ma X.K."/>
            <person name="Ma L."/>
            <person name="Huang J."/>
            <person name="Chen G.Z."/>
            <person name="Huang M.Z."/>
            <person name="Huang L."/>
            <person name="Peng D.H."/>
            <person name="Luo Y.B."/>
            <person name="Zou S.Q."/>
            <person name="Chen S.P."/>
            <person name="Lan S."/>
            <person name="Tsai W.C."/>
            <person name="Van de Peer Y."/>
            <person name="Liu Z.J."/>
        </authorList>
    </citation>
    <scope>NUCLEOTIDE SEQUENCE [LARGE SCALE GENOMIC DNA]</scope>
    <source>
        <strain evidence="3">Lor287</strain>
    </source>
</reference>
<dbReference type="EMBL" id="JBBWWQ010000005">
    <property type="protein sequence ID" value="KAK8946995.1"/>
    <property type="molecule type" value="Genomic_DNA"/>
</dbReference>
<name>A0AAP0G9U0_9ASPA</name>
<feature type="transmembrane region" description="Helical" evidence="1">
    <location>
        <begin position="130"/>
        <end position="152"/>
    </location>
</feature>
<dbReference type="InterPro" id="IPR018639">
    <property type="entry name" value="DUF2062"/>
</dbReference>